<evidence type="ECO:0000313" key="3">
    <source>
        <dbReference type="Proteomes" id="UP000017861"/>
    </source>
</evidence>
<evidence type="ECO:0000313" key="2">
    <source>
        <dbReference type="EMBL" id="ESS69231.1"/>
    </source>
</evidence>
<feature type="transmembrane region" description="Helical" evidence="1">
    <location>
        <begin position="6"/>
        <end position="27"/>
    </location>
</feature>
<sequence length="90" mass="10728">MSPFVFLFVVIFRRSLFLCHFSVNFFVYSIEREKEAHRTHILGSSWELYIYIYIYCFCFCHYFYLGVPKKNHKSGGVFALPSCSVVLFET</sequence>
<proteinExistence type="predicted"/>
<accession>V5DP72</accession>
<keyword evidence="1" id="KW-0472">Membrane</keyword>
<evidence type="ECO:0000256" key="1">
    <source>
        <dbReference type="SAM" id="Phobius"/>
    </source>
</evidence>
<organism evidence="2 3">
    <name type="scientific">Trypanosoma cruzi Dm28c</name>
    <dbReference type="NCBI Taxonomy" id="1416333"/>
    <lineage>
        <taxon>Eukaryota</taxon>
        <taxon>Discoba</taxon>
        <taxon>Euglenozoa</taxon>
        <taxon>Kinetoplastea</taxon>
        <taxon>Metakinetoplastina</taxon>
        <taxon>Trypanosomatida</taxon>
        <taxon>Trypanosomatidae</taxon>
        <taxon>Trypanosoma</taxon>
        <taxon>Schizotrypanum</taxon>
    </lineage>
</organism>
<dbReference type="EMBL" id="AYLP01000013">
    <property type="protein sequence ID" value="ESS69231.1"/>
    <property type="molecule type" value="Genomic_DNA"/>
</dbReference>
<dbReference type="AlphaFoldDB" id="V5DP72"/>
<name>V5DP72_TRYCR</name>
<gene>
    <name evidence="2" type="ORF">TCDM_01972</name>
</gene>
<protein>
    <submittedName>
        <fullName evidence="2">Uncharacterized protein</fullName>
    </submittedName>
</protein>
<comment type="caution">
    <text evidence="2">The sequence shown here is derived from an EMBL/GenBank/DDBJ whole genome shotgun (WGS) entry which is preliminary data.</text>
</comment>
<dbReference type="VEuPathDB" id="TriTrypDB:TCDM_01972"/>
<keyword evidence="1" id="KW-0812">Transmembrane</keyword>
<feature type="transmembrane region" description="Helical" evidence="1">
    <location>
        <begin position="48"/>
        <end position="65"/>
    </location>
</feature>
<reference evidence="2 3" key="1">
    <citation type="journal article" date="2014" name="Genome Announc.">
        <title>Trypanosoma cruzi Clone Dm28c Draft Genome Sequence.</title>
        <authorList>
            <person name="Grisard E.C."/>
            <person name="Teixeira S.M."/>
            <person name="de Almeida L.G."/>
            <person name="Stoco P.H."/>
            <person name="Gerber A.L."/>
            <person name="Talavera-Lopez C."/>
            <person name="Lima O.C."/>
            <person name="Andersson B."/>
            <person name="de Vasconcelos A.T."/>
        </authorList>
    </citation>
    <scope>NUCLEOTIDE SEQUENCE [LARGE SCALE GENOMIC DNA]</scope>
    <source>
        <strain evidence="2 3">Dm28c</strain>
    </source>
</reference>
<dbReference type="Proteomes" id="UP000017861">
    <property type="component" value="Unassembled WGS sequence"/>
</dbReference>
<keyword evidence="1" id="KW-1133">Transmembrane helix</keyword>